<evidence type="ECO:0000313" key="2">
    <source>
        <dbReference type="Proteomes" id="UP000789342"/>
    </source>
</evidence>
<evidence type="ECO:0000313" key="1">
    <source>
        <dbReference type="EMBL" id="CAG8740279.1"/>
    </source>
</evidence>
<name>A0A9N9NKC5_9GLOM</name>
<keyword evidence="2" id="KW-1185">Reference proteome</keyword>
<comment type="caution">
    <text evidence="1">The sequence shown here is derived from an EMBL/GenBank/DDBJ whole genome shotgun (WGS) entry which is preliminary data.</text>
</comment>
<protein>
    <submittedName>
        <fullName evidence="1">14098_t:CDS:1</fullName>
    </submittedName>
</protein>
<sequence>MSIKMEMPKIKLQDEKRMKMLSNILIYTCLLSTNEIKDLYSVLQEYCLELNNFNEWDWTCSKLSTIYVLEDESLFQSESMLKKTFNEYSIFGNWCNVCNKISEKTHTHTYCSNCNRVYEPFCDSLKNECICDLILVEECFSLKEDFEKFLLDNNICDMSNHQ</sequence>
<feature type="non-terminal residue" evidence="1">
    <location>
        <position position="162"/>
    </location>
</feature>
<dbReference type="AlphaFoldDB" id="A0A9N9NKC5"/>
<gene>
    <name evidence="1" type="ORF">AMORRO_LOCUS14665</name>
</gene>
<proteinExistence type="predicted"/>
<dbReference type="EMBL" id="CAJVPV010030201">
    <property type="protein sequence ID" value="CAG8740279.1"/>
    <property type="molecule type" value="Genomic_DNA"/>
</dbReference>
<dbReference type="Proteomes" id="UP000789342">
    <property type="component" value="Unassembled WGS sequence"/>
</dbReference>
<organism evidence="1 2">
    <name type="scientific">Acaulospora morrowiae</name>
    <dbReference type="NCBI Taxonomy" id="94023"/>
    <lineage>
        <taxon>Eukaryota</taxon>
        <taxon>Fungi</taxon>
        <taxon>Fungi incertae sedis</taxon>
        <taxon>Mucoromycota</taxon>
        <taxon>Glomeromycotina</taxon>
        <taxon>Glomeromycetes</taxon>
        <taxon>Diversisporales</taxon>
        <taxon>Acaulosporaceae</taxon>
        <taxon>Acaulospora</taxon>
    </lineage>
</organism>
<reference evidence="1" key="1">
    <citation type="submission" date="2021-06" db="EMBL/GenBank/DDBJ databases">
        <authorList>
            <person name="Kallberg Y."/>
            <person name="Tangrot J."/>
            <person name="Rosling A."/>
        </authorList>
    </citation>
    <scope>NUCLEOTIDE SEQUENCE</scope>
    <source>
        <strain evidence="1">CL551</strain>
    </source>
</reference>
<accession>A0A9N9NKC5</accession>